<evidence type="ECO:0000256" key="1">
    <source>
        <dbReference type="ARBA" id="ARBA00023277"/>
    </source>
</evidence>
<dbReference type="RefSeq" id="WP_130449875.1">
    <property type="nucleotide sequence ID" value="NZ_SHKR01000018.1"/>
</dbReference>
<dbReference type="PANTHER" id="PTHR11280">
    <property type="entry name" value="GLUCOSAMINE-6-PHOSPHATE ISOMERASE"/>
    <property type="match status" value="1"/>
</dbReference>
<evidence type="ECO:0000313" key="4">
    <source>
        <dbReference type="Proteomes" id="UP000292027"/>
    </source>
</evidence>
<organism evidence="3 4">
    <name type="scientific">Kribbella rubisoli</name>
    <dbReference type="NCBI Taxonomy" id="3075929"/>
    <lineage>
        <taxon>Bacteria</taxon>
        <taxon>Bacillati</taxon>
        <taxon>Actinomycetota</taxon>
        <taxon>Actinomycetes</taxon>
        <taxon>Propionibacteriales</taxon>
        <taxon>Kribbellaceae</taxon>
        <taxon>Kribbella</taxon>
    </lineage>
</organism>
<accession>A0A4Q7VYN8</accession>
<dbReference type="InterPro" id="IPR037171">
    <property type="entry name" value="NagB/RpiA_transferase-like"/>
</dbReference>
<reference evidence="3 4" key="1">
    <citation type="journal article" date="2015" name="Stand. Genomic Sci.">
        <title>Genomic Encyclopedia of Bacterial and Archaeal Type Strains, Phase III: the genomes of soil and plant-associated and newly described type strains.</title>
        <authorList>
            <person name="Whitman W.B."/>
            <person name="Woyke T."/>
            <person name="Klenk H.P."/>
            <person name="Zhou Y."/>
            <person name="Lilburn T.G."/>
            <person name="Beck B.J."/>
            <person name="De Vos P."/>
            <person name="Vandamme P."/>
            <person name="Eisen J.A."/>
            <person name="Garrity G."/>
            <person name="Hugenholtz P."/>
            <person name="Kyrpides N.C."/>
        </authorList>
    </citation>
    <scope>NUCLEOTIDE SEQUENCE [LARGE SCALE GENOMIC DNA]</scope>
    <source>
        <strain evidence="3 4">VKM Ac-2540</strain>
    </source>
</reference>
<keyword evidence="1" id="KW-0119">Carbohydrate metabolism</keyword>
<dbReference type="OrthoDB" id="9791139at2"/>
<sequence length="259" mass="27825">MLDTRTQIEDLRLEVFAATADMAAAAAAGTAEVLTRAVAERGAARVVIATGNSQLAFVTALAGYDVPWSKVTVFHMDEYVGIDADHPASFRRWIRERIAAPFGPAQVEYIDGEASDVEAECARYEALLREAPIDLTCMGIGENGHLAFNEPGQADFDDARWVRQISLTPESLHQQVGEGHFPNVDAVPPTAISLTVPALLSARHVQVVAPERRKAAAVRNTLTLPIDASCPSTILRRTAHATLYLDADSAGDSLDLLPA</sequence>
<proteinExistence type="predicted"/>
<dbReference type="GO" id="GO:0019262">
    <property type="term" value="P:N-acetylneuraminate catabolic process"/>
    <property type="evidence" value="ECO:0007669"/>
    <property type="project" value="TreeGrafter"/>
</dbReference>
<name>A0A4Q7VYN8_9ACTN</name>
<dbReference type="GO" id="GO:0004342">
    <property type="term" value="F:glucosamine-6-phosphate deaminase activity"/>
    <property type="evidence" value="ECO:0007669"/>
    <property type="project" value="InterPro"/>
</dbReference>
<dbReference type="GO" id="GO:0006046">
    <property type="term" value="P:N-acetylglucosamine catabolic process"/>
    <property type="evidence" value="ECO:0007669"/>
    <property type="project" value="TreeGrafter"/>
</dbReference>
<dbReference type="PANTHER" id="PTHR11280:SF6">
    <property type="entry name" value="GLUCOSAMINE-6-PHOSPHATE ISOMERASE NAGB"/>
    <property type="match status" value="1"/>
</dbReference>
<dbReference type="GO" id="GO:0006043">
    <property type="term" value="P:glucosamine catabolic process"/>
    <property type="evidence" value="ECO:0007669"/>
    <property type="project" value="TreeGrafter"/>
</dbReference>
<dbReference type="EMBL" id="SHKR01000018">
    <property type="protein sequence ID" value="RZU01813.1"/>
    <property type="molecule type" value="Genomic_DNA"/>
</dbReference>
<dbReference type="Pfam" id="PF01182">
    <property type="entry name" value="Glucosamine_iso"/>
    <property type="match status" value="1"/>
</dbReference>
<dbReference type="InterPro" id="IPR006148">
    <property type="entry name" value="Glc/Gal-6P_isomerase"/>
</dbReference>
<comment type="caution">
    <text evidence="3">The sequence shown here is derived from an EMBL/GenBank/DDBJ whole genome shotgun (WGS) entry which is preliminary data.</text>
</comment>
<gene>
    <name evidence="3" type="ORF">EV645_7910</name>
</gene>
<evidence type="ECO:0000313" key="3">
    <source>
        <dbReference type="EMBL" id="RZU01813.1"/>
    </source>
</evidence>
<protein>
    <submittedName>
        <fullName evidence="3">Glucosamine-6-phosphate deaminase</fullName>
    </submittedName>
</protein>
<dbReference type="SUPFAM" id="SSF100950">
    <property type="entry name" value="NagB/RpiA/CoA transferase-like"/>
    <property type="match status" value="1"/>
</dbReference>
<evidence type="ECO:0000259" key="2">
    <source>
        <dbReference type="Pfam" id="PF01182"/>
    </source>
</evidence>
<dbReference type="InterPro" id="IPR004547">
    <property type="entry name" value="Glucosamine6P_isomerase"/>
</dbReference>
<dbReference type="GO" id="GO:0005975">
    <property type="term" value="P:carbohydrate metabolic process"/>
    <property type="evidence" value="ECO:0007669"/>
    <property type="project" value="InterPro"/>
</dbReference>
<feature type="domain" description="Glucosamine/galactosamine-6-phosphate isomerase" evidence="2">
    <location>
        <begin position="19"/>
        <end position="239"/>
    </location>
</feature>
<dbReference type="Proteomes" id="UP000292027">
    <property type="component" value="Unassembled WGS sequence"/>
</dbReference>
<dbReference type="GO" id="GO:0005737">
    <property type="term" value="C:cytoplasm"/>
    <property type="evidence" value="ECO:0007669"/>
    <property type="project" value="TreeGrafter"/>
</dbReference>
<dbReference type="CDD" id="cd01399">
    <property type="entry name" value="GlcN6P_deaminase"/>
    <property type="match status" value="1"/>
</dbReference>
<dbReference type="AlphaFoldDB" id="A0A4Q7VYN8"/>
<dbReference type="Gene3D" id="3.40.50.1360">
    <property type="match status" value="1"/>
</dbReference>
<keyword evidence="4" id="KW-1185">Reference proteome</keyword>
<dbReference type="GO" id="GO:0042802">
    <property type="term" value="F:identical protein binding"/>
    <property type="evidence" value="ECO:0007669"/>
    <property type="project" value="TreeGrafter"/>
</dbReference>